<dbReference type="HOGENOM" id="CLU_2617308_0_0_11"/>
<dbReference type="RefSeq" id="WP_035860311.1">
    <property type="nucleotide sequence ID" value="NZ_KK853997.1"/>
</dbReference>
<organism evidence="1 2">
    <name type="scientific">Kitasatospora cheerisanensis KCTC 2395</name>
    <dbReference type="NCBI Taxonomy" id="1348663"/>
    <lineage>
        <taxon>Bacteria</taxon>
        <taxon>Bacillati</taxon>
        <taxon>Actinomycetota</taxon>
        <taxon>Actinomycetes</taxon>
        <taxon>Kitasatosporales</taxon>
        <taxon>Streptomycetaceae</taxon>
        <taxon>Kitasatospora</taxon>
    </lineage>
</organism>
<reference evidence="1 2" key="1">
    <citation type="submission" date="2014-05" db="EMBL/GenBank/DDBJ databases">
        <title>Draft Genome Sequence of Kitasatospora cheerisanensis KCTC 2395.</title>
        <authorList>
            <person name="Nam D.H."/>
        </authorList>
    </citation>
    <scope>NUCLEOTIDE SEQUENCE [LARGE SCALE GENOMIC DNA]</scope>
    <source>
        <strain evidence="1 2">KCTC 2395</strain>
    </source>
</reference>
<comment type="caution">
    <text evidence="1">The sequence shown here is derived from an EMBL/GenBank/DDBJ whole genome shotgun (WGS) entry which is preliminary data.</text>
</comment>
<keyword evidence="2" id="KW-1185">Reference proteome</keyword>
<sequence length="78" mass="8513">MSERLRTRRMLLMRGWTEDSYGILRRSDAPGVLWAPAGSGDSGIDGPSYSISLNGDVPDRIIVALATLIADDIAKTHR</sequence>
<evidence type="ECO:0000313" key="1">
    <source>
        <dbReference type="EMBL" id="KDN86729.1"/>
    </source>
</evidence>
<protein>
    <submittedName>
        <fullName evidence="1">Uncharacterized protein</fullName>
    </submittedName>
</protein>
<name>A0A066Z3D2_9ACTN</name>
<evidence type="ECO:0000313" key="2">
    <source>
        <dbReference type="Proteomes" id="UP000027178"/>
    </source>
</evidence>
<dbReference type="Proteomes" id="UP000027178">
    <property type="component" value="Unassembled WGS sequence"/>
</dbReference>
<dbReference type="PATRIC" id="fig|1348663.4.peg.1457"/>
<proteinExistence type="predicted"/>
<dbReference type="AlphaFoldDB" id="A0A066Z3D2"/>
<accession>A0A066Z3D2</accession>
<gene>
    <name evidence="1" type="ORF">KCH_15170</name>
</gene>
<dbReference type="EMBL" id="JNBY01000055">
    <property type="protein sequence ID" value="KDN86729.1"/>
    <property type="molecule type" value="Genomic_DNA"/>
</dbReference>